<gene>
    <name evidence="2" type="primary">Nfu_g_1_018628</name>
</gene>
<feature type="compositionally biased region" description="Basic and acidic residues" evidence="1">
    <location>
        <begin position="23"/>
        <end position="35"/>
    </location>
</feature>
<feature type="compositionally biased region" description="Polar residues" evidence="1">
    <location>
        <begin position="1"/>
        <end position="11"/>
    </location>
</feature>
<feature type="region of interest" description="Disordered" evidence="1">
    <location>
        <begin position="1"/>
        <end position="74"/>
    </location>
</feature>
<dbReference type="EMBL" id="HAEE01015286">
    <property type="protein sequence ID" value="SBR35336.1"/>
    <property type="molecule type" value="Transcribed_RNA"/>
</dbReference>
<feature type="compositionally biased region" description="Basic and acidic residues" evidence="1">
    <location>
        <begin position="55"/>
        <end position="64"/>
    </location>
</feature>
<feature type="non-terminal residue" evidence="2">
    <location>
        <position position="197"/>
    </location>
</feature>
<proteinExistence type="predicted"/>
<sequence length="197" mass="21362">MIVRQDNSQRVTAPCTEPPPPDARSEVEHEWRDCPMMEMDYGSRVSGSTSSGRQVTDEKARGDLDPTGAGGPAEDDLEAFLETFEAVADANRWLPEEWGLRLLPMLTGEAQAATASLPAASRGYRDIKQATLDWTGCTAEDYDAGSEKSEVEHEWRDCPMMEMDYGSRVSGSTSSGRQVTDEKARGDLDPTGAGGPA</sequence>
<organism evidence="2">
    <name type="scientific">Nothobranchius kuhntae</name>
    <name type="common">Beira killifish</name>
    <dbReference type="NCBI Taxonomy" id="321403"/>
    <lineage>
        <taxon>Eukaryota</taxon>
        <taxon>Metazoa</taxon>
        <taxon>Chordata</taxon>
        <taxon>Craniata</taxon>
        <taxon>Vertebrata</taxon>
        <taxon>Euteleostomi</taxon>
        <taxon>Actinopterygii</taxon>
        <taxon>Neopterygii</taxon>
        <taxon>Teleostei</taxon>
        <taxon>Neoteleostei</taxon>
        <taxon>Acanthomorphata</taxon>
        <taxon>Ovalentaria</taxon>
        <taxon>Atherinomorphae</taxon>
        <taxon>Cyprinodontiformes</taxon>
        <taxon>Nothobranchiidae</taxon>
        <taxon>Nothobranchius</taxon>
    </lineage>
</organism>
<evidence type="ECO:0000313" key="2">
    <source>
        <dbReference type="EMBL" id="SBR35336.1"/>
    </source>
</evidence>
<name>A0A1A8KT19_NOTKU</name>
<reference evidence="2" key="1">
    <citation type="submission" date="2016-05" db="EMBL/GenBank/DDBJ databases">
        <authorList>
            <person name="Lavstsen T."/>
            <person name="Jespersen J.S."/>
        </authorList>
    </citation>
    <scope>NUCLEOTIDE SEQUENCE</scope>
    <source>
        <tissue evidence="2">Brain</tissue>
    </source>
</reference>
<feature type="compositionally biased region" description="Basic and acidic residues" evidence="1">
    <location>
        <begin position="179"/>
        <end position="188"/>
    </location>
</feature>
<evidence type="ECO:0000256" key="1">
    <source>
        <dbReference type="SAM" id="MobiDB-lite"/>
    </source>
</evidence>
<protein>
    <submittedName>
        <fullName evidence="2">Uncharacterized protein</fullName>
    </submittedName>
</protein>
<reference evidence="2" key="2">
    <citation type="submission" date="2016-06" db="EMBL/GenBank/DDBJ databases">
        <title>The genome of a short-lived fish provides insights into sex chromosome evolution and the genetic control of aging.</title>
        <authorList>
            <person name="Reichwald K."/>
            <person name="Felder M."/>
            <person name="Petzold A."/>
            <person name="Koch P."/>
            <person name="Groth M."/>
            <person name="Platzer M."/>
        </authorList>
    </citation>
    <scope>NUCLEOTIDE SEQUENCE</scope>
    <source>
        <tissue evidence="2">Brain</tissue>
    </source>
</reference>
<feature type="compositionally biased region" description="Low complexity" evidence="1">
    <location>
        <begin position="167"/>
        <end position="178"/>
    </location>
</feature>
<feature type="region of interest" description="Disordered" evidence="1">
    <location>
        <begin position="163"/>
        <end position="197"/>
    </location>
</feature>
<accession>A0A1A8KT19</accession>
<feature type="compositionally biased region" description="Low complexity" evidence="1">
    <location>
        <begin position="43"/>
        <end position="54"/>
    </location>
</feature>
<dbReference type="AlphaFoldDB" id="A0A1A8KT19"/>